<feature type="domain" description="Antistasin-like" evidence="5">
    <location>
        <begin position="127"/>
        <end position="153"/>
    </location>
</feature>
<dbReference type="Pfam" id="PF23334">
    <property type="entry name" value="VWC2L_2nd"/>
    <property type="match status" value="4"/>
</dbReference>
<dbReference type="SMART" id="SM00214">
    <property type="entry name" value="VWC"/>
    <property type="match status" value="5"/>
</dbReference>
<dbReference type="PROSITE" id="PS50184">
    <property type="entry name" value="VWFC_2"/>
    <property type="match status" value="5"/>
</dbReference>
<feature type="domain" description="Antistasin-like" evidence="5">
    <location>
        <begin position="178"/>
        <end position="204"/>
    </location>
</feature>
<keyword evidence="2" id="KW-0677">Repeat</keyword>
<reference evidence="6 7" key="2">
    <citation type="submission" date="2018-11" db="EMBL/GenBank/DDBJ databases">
        <authorList>
            <consortium name="Pathogen Informatics"/>
        </authorList>
    </citation>
    <scope>NUCLEOTIDE SEQUENCE [LARGE SCALE GENOMIC DNA]</scope>
</reference>
<dbReference type="Pfam" id="PF02822">
    <property type="entry name" value="Antistasin"/>
    <property type="match status" value="2"/>
</dbReference>
<proteinExistence type="predicted"/>
<keyword evidence="7" id="KW-1185">Reference proteome</keyword>
<evidence type="ECO:0000259" key="4">
    <source>
        <dbReference type="PROSITE" id="PS50184"/>
    </source>
</evidence>
<feature type="domain" description="VWFC" evidence="4">
    <location>
        <begin position="359"/>
        <end position="418"/>
    </location>
</feature>
<evidence type="ECO:0000313" key="8">
    <source>
        <dbReference type="WBParaSite" id="SBAD_0000228101-mRNA-1"/>
    </source>
</evidence>
<dbReference type="Gene3D" id="2.10.22.10">
    <property type="entry name" value="Antistasin, domain 1"/>
    <property type="match status" value="2"/>
</dbReference>
<dbReference type="OrthoDB" id="5976811at2759"/>
<feature type="domain" description="VWFC" evidence="4">
    <location>
        <begin position="225"/>
        <end position="281"/>
    </location>
</feature>
<dbReference type="GO" id="GO:0005886">
    <property type="term" value="C:plasma membrane"/>
    <property type="evidence" value="ECO:0007669"/>
    <property type="project" value="TreeGrafter"/>
</dbReference>
<dbReference type="PANTHER" id="PTHR46439">
    <property type="entry name" value="CYSTEINE-RICH MOTOR NEURON 1 PROTEIN"/>
    <property type="match status" value="1"/>
</dbReference>
<evidence type="ECO:0000313" key="7">
    <source>
        <dbReference type="Proteomes" id="UP000270296"/>
    </source>
</evidence>
<evidence type="ECO:0000256" key="2">
    <source>
        <dbReference type="ARBA" id="ARBA00022737"/>
    </source>
</evidence>
<keyword evidence="3" id="KW-1133">Transmembrane helix</keyword>
<feature type="domain" description="VWFC" evidence="4">
    <location>
        <begin position="290"/>
        <end position="349"/>
    </location>
</feature>
<evidence type="ECO:0000256" key="1">
    <source>
        <dbReference type="ARBA" id="ARBA00022729"/>
    </source>
</evidence>
<feature type="domain" description="VWFC" evidence="4">
    <location>
        <begin position="56"/>
        <end position="112"/>
    </location>
</feature>
<feature type="transmembrane region" description="Helical" evidence="3">
    <location>
        <begin position="509"/>
        <end position="533"/>
    </location>
</feature>
<dbReference type="PROSITE" id="PS51252">
    <property type="entry name" value="ANTISTASIN"/>
    <property type="match status" value="2"/>
</dbReference>
<dbReference type="WBParaSite" id="SBAD_0000228101-mRNA-1">
    <property type="protein sequence ID" value="SBAD_0000228101-mRNA-1"/>
    <property type="gene ID" value="SBAD_0000228101"/>
</dbReference>
<dbReference type="InterPro" id="IPR004094">
    <property type="entry name" value="Antistasin-like"/>
</dbReference>
<dbReference type="InterPro" id="IPR001007">
    <property type="entry name" value="VWF_dom"/>
</dbReference>
<organism evidence="8">
    <name type="scientific">Soboliphyme baturini</name>
    <dbReference type="NCBI Taxonomy" id="241478"/>
    <lineage>
        <taxon>Eukaryota</taxon>
        <taxon>Metazoa</taxon>
        <taxon>Ecdysozoa</taxon>
        <taxon>Nematoda</taxon>
        <taxon>Enoplea</taxon>
        <taxon>Dorylaimia</taxon>
        <taxon>Dioctophymatida</taxon>
        <taxon>Dioctophymatoidea</taxon>
        <taxon>Soboliphymatidae</taxon>
        <taxon>Soboliphyme</taxon>
    </lineage>
</organism>
<sequence>MSVHVIALCFLHCVDVDLRGGGIFLDHMLKPNGRLRCRSLQCCFASLQLHVECLGCLADNIKLYNVSESWRKDECTTCSCVEDGTVVCQVQVCSDDCENPVYVDNQCCPTCASNETDYIWAYLPTQCLSMELCSLVCEHGLKSDNNGCLICECENSTGSSNCTEFDLATCTKKCCKGCPQIHTCYKHCLYGFQTNVNGCRICKCRGSPSDLPNDEAGNSSSLDLAVCYSDSGFHDHGEWWFDNCRHCYCDRGREFCSLLACPKPNCTHPVFSEGECCPRCPGKDNNAIRLACHAPSDTHHYVEGEYWNLDSCVTCTCHVGYVLCYRKECPPVPCSEPKIIDDQCCPVCSDKGRRTLNLTFCTTENGVSHMEGSVWKETQCISCACENGKINCYEEECLDVPCYTHVLHLKDSCCPVCTDNMRKSVCRINDVTYNVGETWREGPCRNCTCMSNSEILCSQLDCRKCSKPVYAAGQCCPICDDYPKTWRWRPTPSYPEITGRYNDAQQVSLILALSIIGILGLLLLLVLLTFWFLKRFRAPPVSKTAEARLTSFKFEEKGKALLAQMKTSSNGVCNGLAIHKTNGGLLNDVDGSVNDWANDDV</sequence>
<feature type="domain" description="VWFC" evidence="4">
    <location>
        <begin position="424"/>
        <end position="480"/>
    </location>
</feature>
<dbReference type="InterPro" id="IPR011061">
    <property type="entry name" value="Hirudin/antistatin"/>
</dbReference>
<dbReference type="GO" id="GO:0004867">
    <property type="term" value="F:serine-type endopeptidase inhibitor activity"/>
    <property type="evidence" value="ECO:0007669"/>
    <property type="project" value="InterPro"/>
</dbReference>
<dbReference type="AlphaFoldDB" id="A0A183IEY4"/>
<accession>A0A183IEY4</accession>
<name>A0A183IEY4_9BILA</name>
<gene>
    <name evidence="6" type="ORF">SBAD_LOCUS2178</name>
</gene>
<protein>
    <submittedName>
        <fullName evidence="8">Cysteine-rich motor neuron 1 protein</fullName>
    </submittedName>
</protein>
<dbReference type="SUPFAM" id="SSF57603">
    <property type="entry name" value="FnI-like domain"/>
    <property type="match status" value="4"/>
</dbReference>
<dbReference type="Proteomes" id="UP000270296">
    <property type="component" value="Unassembled WGS sequence"/>
</dbReference>
<dbReference type="Pfam" id="PF00093">
    <property type="entry name" value="VWC"/>
    <property type="match status" value="1"/>
</dbReference>
<keyword evidence="1" id="KW-0732">Signal</keyword>
<reference evidence="8" key="1">
    <citation type="submission" date="2016-06" db="UniProtKB">
        <authorList>
            <consortium name="WormBaseParasite"/>
        </authorList>
    </citation>
    <scope>IDENTIFICATION</scope>
</reference>
<dbReference type="Gene3D" id="2.10.70.10">
    <property type="entry name" value="Complement Module, domain 1"/>
    <property type="match status" value="2"/>
</dbReference>
<evidence type="ECO:0000313" key="6">
    <source>
        <dbReference type="EMBL" id="VDO96794.1"/>
    </source>
</evidence>
<evidence type="ECO:0000259" key="5">
    <source>
        <dbReference type="PROSITE" id="PS51252"/>
    </source>
</evidence>
<keyword evidence="3" id="KW-0812">Transmembrane</keyword>
<dbReference type="PROSITE" id="PS01208">
    <property type="entry name" value="VWFC_1"/>
    <property type="match status" value="3"/>
</dbReference>
<keyword evidence="3" id="KW-0472">Membrane</keyword>
<evidence type="ECO:0000256" key="3">
    <source>
        <dbReference type="SAM" id="Phobius"/>
    </source>
</evidence>
<dbReference type="EMBL" id="UZAM01007116">
    <property type="protein sequence ID" value="VDO96794.1"/>
    <property type="molecule type" value="Genomic_DNA"/>
</dbReference>
<dbReference type="PANTHER" id="PTHR46439:SF1">
    <property type="entry name" value="CYSTEINE-RICH MOTOR NEURON 1 PROTEIN"/>
    <property type="match status" value="1"/>
</dbReference>
<dbReference type="InterPro" id="IPR052624">
    <property type="entry name" value="CRIM1"/>
</dbReference>
<dbReference type="SUPFAM" id="SSF57262">
    <property type="entry name" value="Leech antihemostatic proteins"/>
    <property type="match status" value="1"/>
</dbReference>
<dbReference type="Gene3D" id="6.20.200.20">
    <property type="match status" value="3"/>
</dbReference>